<sequence>MNLEVKLKALFPNTEIVKLEDITTKIAGISKVRVGKDRTYTDYDEISLNNINKYGVVYIPKNPKEVGPANYAAMRSQILQPGDIVMTQRGKVGKVGLIGNNYKRVIVGNNSMIRIQFPHNRCNETPLFVQAYLQLPYIREYLDNHITCGSKDRKILSAASLSKLPIPMFKEGDGQFTEFLHTRKELSIEAARVEKELQELIELYTKIKDDCVVLGINKCDELQAMNIKDKGVLSKLSRLREDLRKIKAKHS</sequence>
<evidence type="ECO:0000256" key="1">
    <source>
        <dbReference type="ARBA" id="ARBA00022747"/>
    </source>
</evidence>
<dbReference type="OrthoDB" id="5335472at2"/>
<evidence type="ECO:0000313" key="4">
    <source>
        <dbReference type="EMBL" id="ADN08211.1"/>
    </source>
</evidence>
<dbReference type="Gene3D" id="3.90.220.20">
    <property type="entry name" value="DNA methylase specificity domains"/>
    <property type="match status" value="1"/>
</dbReference>
<dbReference type="STRING" id="563040.Saut_0162"/>
<dbReference type="HOGENOM" id="CLU_1106652_0_0_7"/>
<dbReference type="RefSeq" id="WP_013325967.1">
    <property type="nucleotide sequence ID" value="NC_014506.1"/>
</dbReference>
<keyword evidence="2" id="KW-0238">DNA-binding</keyword>
<dbReference type="eggNOG" id="COG0732">
    <property type="taxonomic scope" value="Bacteria"/>
</dbReference>
<evidence type="ECO:0000256" key="2">
    <source>
        <dbReference type="ARBA" id="ARBA00023125"/>
    </source>
</evidence>
<feature type="coiled-coil region" evidence="3">
    <location>
        <begin position="183"/>
        <end position="210"/>
    </location>
</feature>
<proteinExistence type="predicted"/>
<dbReference type="GO" id="GO:0003677">
    <property type="term" value="F:DNA binding"/>
    <property type="evidence" value="ECO:0007669"/>
    <property type="project" value="UniProtKB-KW"/>
</dbReference>
<keyword evidence="1" id="KW-0680">Restriction system</keyword>
<dbReference type="EMBL" id="CP002205">
    <property type="protein sequence ID" value="ADN08211.1"/>
    <property type="molecule type" value="Genomic_DNA"/>
</dbReference>
<protein>
    <submittedName>
        <fullName evidence="4">Uncharacterized protein</fullName>
    </submittedName>
</protein>
<dbReference type="AlphaFoldDB" id="E0UTA8"/>
<accession>E0UTA8</accession>
<evidence type="ECO:0000313" key="5">
    <source>
        <dbReference type="Proteomes" id="UP000007803"/>
    </source>
</evidence>
<reference evidence="5" key="1">
    <citation type="journal article" date="2010" name="Stand. Genomic Sci.">
        <title>Complete genome sequence of Sulfurimonas autotrophica type strain (OK10).</title>
        <authorList>
            <person name="Sikorski J."/>
            <person name="Munk C."/>
            <person name="Lapidus A."/>
            <person name="Djao O."/>
            <person name="Lucas S."/>
            <person name="Glavina Del Rio T."/>
            <person name="Nolan M."/>
            <person name="Tice H."/>
            <person name="Han C."/>
            <person name="Cheng J."/>
            <person name="Tapia R."/>
            <person name="Goodwin L."/>
            <person name="Pitluck S."/>
            <person name="Liolios K."/>
            <person name="Ivanova N."/>
            <person name="Mavromatis K."/>
            <person name="Mikhailova N."/>
            <person name="Pati A."/>
            <person name="Sims D."/>
            <person name="Meincke L."/>
            <person name="Brettin T."/>
            <person name="Detter J."/>
            <person name="Chen A."/>
            <person name="Palaniappan K."/>
            <person name="Land M."/>
            <person name="Hauser L."/>
            <person name="Chang Y."/>
            <person name="Jeffries C."/>
            <person name="Rohde M."/>
            <person name="Lang E."/>
            <person name="Spring S."/>
            <person name="Goker M."/>
            <person name="Woyke T."/>
            <person name="Bristow J."/>
            <person name="Eisen J."/>
            <person name="Markowitz V."/>
            <person name="Hugenholtz P."/>
            <person name="Kyrpides N."/>
            <person name="Klenk H."/>
        </authorList>
    </citation>
    <scope>NUCLEOTIDE SEQUENCE [LARGE SCALE GENOMIC DNA]</scope>
    <source>
        <strain evidence="5">ATCC BAA-671 / DSM 16294 / JCM 11897 / OK10</strain>
    </source>
</reference>
<dbReference type="GO" id="GO:0009307">
    <property type="term" value="P:DNA restriction-modification system"/>
    <property type="evidence" value="ECO:0007669"/>
    <property type="project" value="UniProtKB-KW"/>
</dbReference>
<organism evidence="4 5">
    <name type="scientific">Sulfurimonas autotrophica (strain ATCC BAA-671 / DSM 16294 / JCM 11897 / OK10)</name>
    <dbReference type="NCBI Taxonomy" id="563040"/>
    <lineage>
        <taxon>Bacteria</taxon>
        <taxon>Pseudomonadati</taxon>
        <taxon>Campylobacterota</taxon>
        <taxon>Epsilonproteobacteria</taxon>
        <taxon>Campylobacterales</taxon>
        <taxon>Sulfurimonadaceae</taxon>
        <taxon>Sulfurimonas</taxon>
    </lineage>
</organism>
<name>E0UTA8_SULAO</name>
<gene>
    <name evidence="4" type="ordered locus">Saut_0162</name>
</gene>
<dbReference type="SUPFAM" id="SSF116734">
    <property type="entry name" value="DNA methylase specificity domain"/>
    <property type="match status" value="1"/>
</dbReference>
<keyword evidence="5" id="KW-1185">Reference proteome</keyword>
<dbReference type="Proteomes" id="UP000007803">
    <property type="component" value="Chromosome"/>
</dbReference>
<dbReference type="KEGG" id="sua:Saut_0162"/>
<evidence type="ECO:0000256" key="3">
    <source>
        <dbReference type="SAM" id="Coils"/>
    </source>
</evidence>
<keyword evidence="3" id="KW-0175">Coiled coil</keyword>
<dbReference type="InterPro" id="IPR044946">
    <property type="entry name" value="Restrct_endonuc_typeI_TRD_sf"/>
</dbReference>